<dbReference type="AlphaFoldDB" id="A0A0Q9XY33"/>
<comment type="caution">
    <text evidence="2">The sequence shown here is derived from an EMBL/GenBank/DDBJ whole genome shotgun (WGS) entry which is preliminary data.</text>
</comment>
<dbReference type="GO" id="GO:0007165">
    <property type="term" value="P:signal transduction"/>
    <property type="evidence" value="ECO:0007669"/>
    <property type="project" value="InterPro"/>
</dbReference>
<dbReference type="InterPro" id="IPR002545">
    <property type="entry name" value="CheW-lke_dom"/>
</dbReference>
<dbReference type="PANTHER" id="PTHR22617:SF23">
    <property type="entry name" value="CHEMOTAXIS PROTEIN CHEW"/>
    <property type="match status" value="1"/>
</dbReference>
<sequence>MTSVVFSAGNGVVFSAGNEEYAIPVQYIISIEKMEEINPIPHLPSYVRGVVRSRDELIPVLDLATILYESATPMNMEARLLVIQTKEFSYGLAVHDAKEILEIPSEALQQVGLVAYHKTKYFSSIANLQDRLITMIDPDELLNVLDGVKEIRNYMIELQQEA</sequence>
<evidence type="ECO:0000259" key="1">
    <source>
        <dbReference type="PROSITE" id="PS50851"/>
    </source>
</evidence>
<feature type="domain" description="CheW-like" evidence="1">
    <location>
        <begin position="8"/>
        <end position="147"/>
    </location>
</feature>
<dbReference type="Proteomes" id="UP000053881">
    <property type="component" value="Unassembled WGS sequence"/>
</dbReference>
<dbReference type="GO" id="GO:0006935">
    <property type="term" value="P:chemotaxis"/>
    <property type="evidence" value="ECO:0007669"/>
    <property type="project" value="InterPro"/>
</dbReference>
<dbReference type="PATRIC" id="fig|217031.4.peg.3984"/>
<evidence type="ECO:0000313" key="2">
    <source>
        <dbReference type="EMBL" id="KRG12217.1"/>
    </source>
</evidence>
<dbReference type="EMBL" id="LGPB01000095">
    <property type="protein sequence ID" value="KRG12217.1"/>
    <property type="molecule type" value="Genomic_DNA"/>
</dbReference>
<reference evidence="2 3" key="1">
    <citation type="submission" date="2015-06" db="EMBL/GenBank/DDBJ databases">
        <title>Genome sequencing project of Bacillus galactosidilyticus PL133.</title>
        <authorList>
            <person name="Gaiero J."/>
            <person name="Nicol R."/>
            <person name="Habash M."/>
        </authorList>
    </citation>
    <scope>NUCLEOTIDE SEQUENCE [LARGE SCALE GENOMIC DNA]</scope>
    <source>
        <strain evidence="2 3">PL133</strain>
    </source>
</reference>
<gene>
    <name evidence="2" type="ORF">ACA29_11985</name>
</gene>
<dbReference type="PROSITE" id="PS50851">
    <property type="entry name" value="CHEW"/>
    <property type="match status" value="1"/>
</dbReference>
<dbReference type="SMART" id="SM00260">
    <property type="entry name" value="CheW"/>
    <property type="match status" value="1"/>
</dbReference>
<dbReference type="Pfam" id="PF01584">
    <property type="entry name" value="CheW"/>
    <property type="match status" value="1"/>
</dbReference>
<dbReference type="SUPFAM" id="SSF50341">
    <property type="entry name" value="CheW-like"/>
    <property type="match status" value="1"/>
</dbReference>
<dbReference type="PANTHER" id="PTHR22617">
    <property type="entry name" value="CHEMOTAXIS SENSOR HISTIDINE KINASE-RELATED"/>
    <property type="match status" value="1"/>
</dbReference>
<name>A0A0Q9XY33_9BACI</name>
<dbReference type="GO" id="GO:0005829">
    <property type="term" value="C:cytosol"/>
    <property type="evidence" value="ECO:0007669"/>
    <property type="project" value="TreeGrafter"/>
</dbReference>
<accession>A0A0Q9XY33</accession>
<proteinExistence type="predicted"/>
<protein>
    <submittedName>
        <fullName evidence="2">Chemotaxis protein CheW</fullName>
    </submittedName>
</protein>
<dbReference type="InterPro" id="IPR039315">
    <property type="entry name" value="CheW"/>
</dbReference>
<dbReference type="Gene3D" id="2.40.50.180">
    <property type="entry name" value="CheA-289, Domain 4"/>
    <property type="match status" value="1"/>
</dbReference>
<evidence type="ECO:0000313" key="3">
    <source>
        <dbReference type="Proteomes" id="UP000053881"/>
    </source>
</evidence>
<dbReference type="Gene3D" id="2.30.30.40">
    <property type="entry name" value="SH3 Domains"/>
    <property type="match status" value="1"/>
</dbReference>
<dbReference type="InterPro" id="IPR036061">
    <property type="entry name" value="CheW-like_dom_sf"/>
</dbReference>
<organism evidence="2 3">
    <name type="scientific">Lederbergia galactosidilytica</name>
    <dbReference type="NCBI Taxonomy" id="217031"/>
    <lineage>
        <taxon>Bacteria</taxon>
        <taxon>Bacillati</taxon>
        <taxon>Bacillota</taxon>
        <taxon>Bacilli</taxon>
        <taxon>Bacillales</taxon>
        <taxon>Bacillaceae</taxon>
        <taxon>Lederbergia</taxon>
    </lineage>
</organism>